<sequence length="113" mass="11927">MATIHFNKARNRIPRKRRETQKVRDAGPTRPLPPKAASPTPEMSSPRRLAVLCSHLRPDGPAPPAEETVEGAGGVSTSTCANGVGGDGAGDGDAADCVFCRIIRGHEPAYKKN</sequence>
<name>A0A811QCN8_9POAL</name>
<dbReference type="OrthoDB" id="10619232at2759"/>
<evidence type="ECO:0000256" key="1">
    <source>
        <dbReference type="SAM" id="MobiDB-lite"/>
    </source>
</evidence>
<evidence type="ECO:0000313" key="2">
    <source>
        <dbReference type="EMBL" id="CAD6253870.1"/>
    </source>
</evidence>
<dbReference type="EMBL" id="CAJGYO010000009">
    <property type="protein sequence ID" value="CAD6253870.1"/>
    <property type="molecule type" value="Genomic_DNA"/>
</dbReference>
<dbReference type="AlphaFoldDB" id="A0A811QCN8"/>
<dbReference type="Proteomes" id="UP000604825">
    <property type="component" value="Unassembled WGS sequence"/>
</dbReference>
<accession>A0A811QCN8</accession>
<reference evidence="2" key="1">
    <citation type="submission" date="2020-10" db="EMBL/GenBank/DDBJ databases">
        <authorList>
            <person name="Han B."/>
            <person name="Lu T."/>
            <person name="Zhao Q."/>
            <person name="Huang X."/>
            <person name="Zhao Y."/>
        </authorList>
    </citation>
    <scope>NUCLEOTIDE SEQUENCE</scope>
</reference>
<comment type="caution">
    <text evidence="2">The sequence shown here is derived from an EMBL/GenBank/DDBJ whole genome shotgun (WGS) entry which is preliminary data.</text>
</comment>
<feature type="compositionally biased region" description="Basic residues" evidence="1">
    <location>
        <begin position="7"/>
        <end position="19"/>
    </location>
</feature>
<keyword evidence="3" id="KW-1185">Reference proteome</keyword>
<feature type="region of interest" description="Disordered" evidence="1">
    <location>
        <begin position="1"/>
        <end position="74"/>
    </location>
</feature>
<organism evidence="2 3">
    <name type="scientific">Miscanthus lutarioriparius</name>
    <dbReference type="NCBI Taxonomy" id="422564"/>
    <lineage>
        <taxon>Eukaryota</taxon>
        <taxon>Viridiplantae</taxon>
        <taxon>Streptophyta</taxon>
        <taxon>Embryophyta</taxon>
        <taxon>Tracheophyta</taxon>
        <taxon>Spermatophyta</taxon>
        <taxon>Magnoliopsida</taxon>
        <taxon>Liliopsida</taxon>
        <taxon>Poales</taxon>
        <taxon>Poaceae</taxon>
        <taxon>PACMAD clade</taxon>
        <taxon>Panicoideae</taxon>
        <taxon>Andropogonodae</taxon>
        <taxon>Andropogoneae</taxon>
        <taxon>Saccharinae</taxon>
        <taxon>Miscanthus</taxon>
    </lineage>
</organism>
<proteinExistence type="predicted"/>
<gene>
    <name evidence="2" type="ORF">NCGR_LOCUS37487</name>
</gene>
<evidence type="ECO:0000313" key="3">
    <source>
        <dbReference type="Proteomes" id="UP000604825"/>
    </source>
</evidence>
<protein>
    <submittedName>
        <fullName evidence="2">Uncharacterized protein</fullName>
    </submittedName>
</protein>